<evidence type="ECO:0000259" key="2">
    <source>
        <dbReference type="Pfam" id="PF13007"/>
    </source>
</evidence>
<dbReference type="EMBL" id="LR590482">
    <property type="protein sequence ID" value="VTQ99181.1"/>
    <property type="molecule type" value="Genomic_DNA"/>
</dbReference>
<gene>
    <name evidence="3" type="ORF">NCTC10696_02617</name>
</gene>
<protein>
    <submittedName>
        <fullName evidence="3">ISPsy5, transposase</fullName>
    </submittedName>
</protein>
<feature type="domain" description="Transposase TnpC homeodomain" evidence="2">
    <location>
        <begin position="8"/>
        <end position="78"/>
    </location>
</feature>
<dbReference type="InterPro" id="IPR024474">
    <property type="entry name" value="Znf_dom_IS66"/>
</dbReference>
<dbReference type="InterPro" id="IPR052344">
    <property type="entry name" value="Transposase-related"/>
</dbReference>
<reference evidence="3 4" key="1">
    <citation type="submission" date="2019-05" db="EMBL/GenBank/DDBJ databases">
        <authorList>
            <consortium name="Pathogen Informatics"/>
        </authorList>
    </citation>
    <scope>NUCLEOTIDE SEQUENCE [LARGE SCALE GENOMIC DNA]</scope>
    <source>
        <strain evidence="3 4">NCTC10696</strain>
    </source>
</reference>
<organism evidence="3 4">
    <name type="scientific">Pseudomonas synxantha</name>
    <dbReference type="NCBI Taxonomy" id="47883"/>
    <lineage>
        <taxon>Bacteria</taxon>
        <taxon>Pseudomonadati</taxon>
        <taxon>Pseudomonadota</taxon>
        <taxon>Gammaproteobacteria</taxon>
        <taxon>Pseudomonadales</taxon>
        <taxon>Pseudomonadaceae</taxon>
        <taxon>Pseudomonas</taxon>
    </lineage>
</organism>
<feature type="domain" description="Transposase IS66 zinc-finger binding" evidence="1">
    <location>
        <begin position="87"/>
        <end position="129"/>
    </location>
</feature>
<dbReference type="PANTHER" id="PTHR33678:SF1">
    <property type="entry name" value="BLL1576 PROTEIN"/>
    <property type="match status" value="1"/>
</dbReference>
<evidence type="ECO:0000259" key="1">
    <source>
        <dbReference type="Pfam" id="PF13005"/>
    </source>
</evidence>
<evidence type="ECO:0000313" key="4">
    <source>
        <dbReference type="Proteomes" id="UP000306562"/>
    </source>
</evidence>
<evidence type="ECO:0000313" key="3">
    <source>
        <dbReference type="EMBL" id="VTQ99181.1"/>
    </source>
</evidence>
<sequence length="140" mass="15742">MQSRVGFLEEENALLRQRLVGRKSEQAVDPATPQLALFNEAESVVEPIDEAAEEEAVAPTQRRGKRKVLPADLPRIEVIHELPEHELTCACDCRKHAIGEVLSEQLEIVPMQIRVIKHVRKVYDCRACETAPVLRTSPLS</sequence>
<accession>A0AAX3I7V9</accession>
<dbReference type="Pfam" id="PF13007">
    <property type="entry name" value="LZ_Tnp_IS66"/>
    <property type="match status" value="1"/>
</dbReference>
<dbReference type="Pfam" id="PF13005">
    <property type="entry name" value="zf-IS66"/>
    <property type="match status" value="1"/>
</dbReference>
<dbReference type="PANTHER" id="PTHR33678">
    <property type="entry name" value="BLL1576 PROTEIN"/>
    <property type="match status" value="1"/>
</dbReference>
<proteinExistence type="predicted"/>
<dbReference type="AlphaFoldDB" id="A0AAX3I7V9"/>
<dbReference type="InterPro" id="IPR024463">
    <property type="entry name" value="Transposase_TnpC_homeodom"/>
</dbReference>
<name>A0AAX3I7V9_9PSED</name>
<dbReference type="Proteomes" id="UP000306562">
    <property type="component" value="Chromosome"/>
</dbReference>